<proteinExistence type="predicted"/>
<feature type="domain" description="DUF4873" evidence="1">
    <location>
        <begin position="149"/>
        <end position="235"/>
    </location>
</feature>
<name>A0ABY3U7D3_9MYCO</name>
<reference evidence="2" key="1">
    <citation type="submission" date="2022-08" db="EMBL/GenBank/DDBJ databases">
        <title>Complete genome sequence of 14 non-tuberculosis mycobacteria type-strains.</title>
        <authorList>
            <person name="Igarashi Y."/>
            <person name="Osugi A."/>
            <person name="Mitarai S."/>
        </authorList>
    </citation>
    <scope>NUCLEOTIDE SEQUENCE</scope>
    <source>
        <strain evidence="2">DSM 45575</strain>
    </source>
</reference>
<evidence type="ECO:0000313" key="3">
    <source>
        <dbReference type="Proteomes" id="UP001055200"/>
    </source>
</evidence>
<dbReference type="Proteomes" id="UP001055200">
    <property type="component" value="Chromosome"/>
</dbReference>
<protein>
    <submittedName>
        <fullName evidence="2">DUF4873 domain-containing protein</fullName>
    </submittedName>
</protein>
<organism evidence="2 3">
    <name type="scientific">Mycolicibacillus parakoreensis</name>
    <dbReference type="NCBI Taxonomy" id="1069221"/>
    <lineage>
        <taxon>Bacteria</taxon>
        <taxon>Bacillati</taxon>
        <taxon>Actinomycetota</taxon>
        <taxon>Actinomycetes</taxon>
        <taxon>Mycobacteriales</taxon>
        <taxon>Mycobacteriaceae</taxon>
        <taxon>Mycolicibacillus</taxon>
    </lineage>
</organism>
<gene>
    <name evidence="2" type="ORF">MIU77_03520</name>
</gene>
<sequence>MSGDVGYGDTAAAVAVVTVIGDPSRLHGLIDVDVVAPADAVARFDSATDTWTVTAAHDDTAAPRRTRLVIDTTAGGDGHVAAHGVPNHFRVPGPHTRRQAAYVARLVAAVRAGGADRIEARSRVRVHRRLPTRGLSRFYVSTAPAGHDDLYDGPATVTHDGTEHAGRVRLTGRCDPIDGRYHWQGMLYADLAGARITGSRVDIRIGAHRAEARVTERTPWGTLSVVGAGGYPPFPLDDVEVTLPPRSG</sequence>
<dbReference type="RefSeq" id="WP_240171678.1">
    <property type="nucleotide sequence ID" value="NZ_CP092365.1"/>
</dbReference>
<keyword evidence="3" id="KW-1185">Reference proteome</keyword>
<dbReference type="Pfam" id="PF16170">
    <property type="entry name" value="DUF4873"/>
    <property type="match status" value="1"/>
</dbReference>
<evidence type="ECO:0000313" key="2">
    <source>
        <dbReference type="EMBL" id="ULN53427.1"/>
    </source>
</evidence>
<dbReference type="EMBL" id="CP092365">
    <property type="protein sequence ID" value="ULN53427.1"/>
    <property type="molecule type" value="Genomic_DNA"/>
</dbReference>
<accession>A0ABY3U7D3</accession>
<dbReference type="InterPro" id="IPR032371">
    <property type="entry name" value="DUF4873"/>
</dbReference>
<evidence type="ECO:0000259" key="1">
    <source>
        <dbReference type="Pfam" id="PF16170"/>
    </source>
</evidence>